<dbReference type="InterPro" id="IPR003688">
    <property type="entry name" value="TraG/VirD4"/>
</dbReference>
<comment type="caution">
    <text evidence="9">The sequence shown here is derived from an EMBL/GenBank/DDBJ whole genome shotgun (WGS) entry which is preliminary data.</text>
</comment>
<feature type="transmembrane region" description="Helical" evidence="8">
    <location>
        <begin position="68"/>
        <end position="87"/>
    </location>
</feature>
<dbReference type="EMBL" id="WIXK01000005">
    <property type="protein sequence ID" value="MQY43171.1"/>
    <property type="molecule type" value="Genomic_DNA"/>
</dbReference>
<feature type="transmembrane region" description="Helical" evidence="8">
    <location>
        <begin position="93"/>
        <end position="112"/>
    </location>
</feature>
<name>A0A844AZ05_9RHOB</name>
<reference evidence="9 10" key="1">
    <citation type="submission" date="2019-10" db="EMBL/GenBank/DDBJ databases">
        <title>Epibacterium sp. nov., isolated from seawater.</title>
        <authorList>
            <person name="Zhang X."/>
            <person name="Li N."/>
        </authorList>
    </citation>
    <scope>NUCLEOTIDE SEQUENCE [LARGE SCALE GENOMIC DNA]</scope>
    <source>
        <strain evidence="9 10">SM1969</strain>
    </source>
</reference>
<keyword evidence="10" id="KW-1185">Reference proteome</keyword>
<keyword evidence="5 8" id="KW-1133">Transmembrane helix</keyword>
<keyword evidence="4 8" id="KW-0812">Transmembrane</keyword>
<dbReference type="SUPFAM" id="SSF52540">
    <property type="entry name" value="P-loop containing nucleoside triphosphate hydrolases"/>
    <property type="match status" value="1"/>
</dbReference>
<dbReference type="Proteomes" id="UP000436694">
    <property type="component" value="Unassembled WGS sequence"/>
</dbReference>
<proteinExistence type="inferred from homology"/>
<evidence type="ECO:0000256" key="2">
    <source>
        <dbReference type="ARBA" id="ARBA00008806"/>
    </source>
</evidence>
<dbReference type="CDD" id="cd01127">
    <property type="entry name" value="TrwB_TraG_TraD_VirD4"/>
    <property type="match status" value="1"/>
</dbReference>
<dbReference type="Pfam" id="PF02534">
    <property type="entry name" value="T4SS-DNA_transf"/>
    <property type="match status" value="1"/>
</dbReference>
<evidence type="ECO:0000256" key="8">
    <source>
        <dbReference type="SAM" id="Phobius"/>
    </source>
</evidence>
<evidence type="ECO:0000256" key="7">
    <source>
        <dbReference type="SAM" id="MobiDB-lite"/>
    </source>
</evidence>
<evidence type="ECO:0000256" key="3">
    <source>
        <dbReference type="ARBA" id="ARBA00022475"/>
    </source>
</evidence>
<evidence type="ECO:0000256" key="1">
    <source>
        <dbReference type="ARBA" id="ARBA00004651"/>
    </source>
</evidence>
<comment type="similarity">
    <text evidence="2">Belongs to the VirD4/TraG family.</text>
</comment>
<protein>
    <submittedName>
        <fullName evidence="9">TraM recognition domain-containing protein</fullName>
    </submittedName>
</protein>
<dbReference type="AlphaFoldDB" id="A0A844AZ05"/>
<gene>
    <name evidence="9" type="ORF">GG681_11015</name>
</gene>
<keyword evidence="3" id="KW-1003">Cell membrane</keyword>
<dbReference type="PANTHER" id="PTHR37937">
    <property type="entry name" value="CONJUGATIVE TRANSFER: DNA TRANSPORT"/>
    <property type="match status" value="1"/>
</dbReference>
<evidence type="ECO:0000256" key="5">
    <source>
        <dbReference type="ARBA" id="ARBA00022989"/>
    </source>
</evidence>
<accession>A0A844AZ05</accession>
<dbReference type="GO" id="GO:0005886">
    <property type="term" value="C:plasma membrane"/>
    <property type="evidence" value="ECO:0007669"/>
    <property type="project" value="UniProtKB-SubCell"/>
</dbReference>
<evidence type="ECO:0000313" key="10">
    <source>
        <dbReference type="Proteomes" id="UP000436694"/>
    </source>
</evidence>
<keyword evidence="6 8" id="KW-0472">Membrane</keyword>
<evidence type="ECO:0000256" key="6">
    <source>
        <dbReference type="ARBA" id="ARBA00023136"/>
    </source>
</evidence>
<dbReference type="InterPro" id="IPR027417">
    <property type="entry name" value="P-loop_NTPase"/>
</dbReference>
<comment type="subcellular location">
    <subcellularLocation>
        <location evidence="1">Cell membrane</location>
        <topology evidence="1">Multi-pass membrane protein</topology>
    </subcellularLocation>
</comment>
<dbReference type="InterPro" id="IPR051539">
    <property type="entry name" value="T4SS-coupling_protein"/>
</dbReference>
<feature type="region of interest" description="Disordered" evidence="7">
    <location>
        <begin position="579"/>
        <end position="603"/>
    </location>
</feature>
<dbReference type="Gene3D" id="3.40.50.300">
    <property type="entry name" value="P-loop containing nucleotide triphosphate hydrolases"/>
    <property type="match status" value="1"/>
</dbReference>
<dbReference type="PANTHER" id="PTHR37937:SF1">
    <property type="entry name" value="CONJUGATIVE TRANSFER: DNA TRANSPORT"/>
    <property type="match status" value="1"/>
</dbReference>
<feature type="transmembrane region" description="Helical" evidence="8">
    <location>
        <begin position="37"/>
        <end position="61"/>
    </location>
</feature>
<organism evidence="9 10">
    <name type="scientific">Tritonibacter aquimaris</name>
    <dbReference type="NCBI Taxonomy" id="2663379"/>
    <lineage>
        <taxon>Bacteria</taxon>
        <taxon>Pseudomonadati</taxon>
        <taxon>Pseudomonadota</taxon>
        <taxon>Alphaproteobacteria</taxon>
        <taxon>Rhodobacterales</taxon>
        <taxon>Paracoccaceae</taxon>
        <taxon>Tritonibacter</taxon>
    </lineage>
</organism>
<evidence type="ECO:0000256" key="4">
    <source>
        <dbReference type="ARBA" id="ARBA00022692"/>
    </source>
</evidence>
<evidence type="ECO:0000313" key="9">
    <source>
        <dbReference type="EMBL" id="MQY43171.1"/>
    </source>
</evidence>
<sequence>MTIFVPDAAVADLVWHNGRWVDDRFLRRSNNGVSMEVMLSITRFSIMAGATLLGFLIGWFLSPEAKGARMAILGILAATIGLYVLIFDDVFSWSVSFLVALCGFCWGIGYWLGRSLKGLMKPPTTFGSAKWATPSHLQEKGLLDGMGIFLGKIWDGTRLRDVTYKGDRHLFTYAPTRGGKGVSQILPNLLRYLGSVLVIDPKSENLVVSAKARMDMGQKVLAIDPWNIGAAKVGLEPARINPLDWLQLSDIDAPENAMILADALIQKNANSDAFWQEESKALLQGLNLLVAFDEHYEGQRNLGTVRDLLLLTGDEQIELFAYMAGSVHPLIASTGARFLQKDPKLLSNVMASAQAETHFLDSQRVREALSVSDFDFADLKRHPMSVYLVLPADRLEPFNRFLRLIVQQALTVCARNIEDKPEKPVLFILDEMPALGRLAMVEQAYGLMAGFGIQLWGIAQDICQLRRVYGQDFESFIANSGAVSYFGSPDKTSAEYFSGLCGDTTVWNFSTAVSHAFSSASSGGSSTSESYTDTRAASQRKLAYPDELRRMPSDIQLLLIDDADPVIARKIRWFEDPDFKDRGVNTHKVQPNDDEVKSNQHAS</sequence>